<reference evidence="1" key="1">
    <citation type="submission" date="2023-05" db="EMBL/GenBank/DDBJ databases">
        <title>Comparative genomics of Bacillaceae isolates and their secondary metabolite potential.</title>
        <authorList>
            <person name="Song L."/>
            <person name="Nielsen L.J."/>
            <person name="Mohite O."/>
            <person name="Xu X."/>
            <person name="Weber T."/>
            <person name="Kovacs A.T."/>
        </authorList>
    </citation>
    <scope>NUCLEOTIDE SEQUENCE</scope>
    <source>
        <strain evidence="1">B2_4</strain>
    </source>
</reference>
<sequence>MLACVARIAIQSAVLEALQAPRTAFFAGQGLVEVNLDQEAMSLFPALCQYAGDKMCLAWYSTIAPITIVMIKQPQASEGSQDHS</sequence>
<dbReference type="Proteomes" id="UP001177943">
    <property type="component" value="Chromosome"/>
</dbReference>
<evidence type="ECO:0000313" key="1">
    <source>
        <dbReference type="EMBL" id="WHX50896.1"/>
    </source>
</evidence>
<evidence type="ECO:0000313" key="2">
    <source>
        <dbReference type="Proteomes" id="UP001177943"/>
    </source>
</evidence>
<name>A0AA95I7Y3_9BACL</name>
<dbReference type="RefSeq" id="WP_283927914.1">
    <property type="nucleotide sequence ID" value="NZ_CP126084.1"/>
</dbReference>
<organism evidence="1 2">
    <name type="scientific">Paenibacillus woosongensis</name>
    <dbReference type="NCBI Taxonomy" id="307580"/>
    <lineage>
        <taxon>Bacteria</taxon>
        <taxon>Bacillati</taxon>
        <taxon>Bacillota</taxon>
        <taxon>Bacilli</taxon>
        <taxon>Bacillales</taxon>
        <taxon>Paenibacillaceae</taxon>
        <taxon>Paenibacillus</taxon>
    </lineage>
</organism>
<dbReference type="EMBL" id="CP126084">
    <property type="protein sequence ID" value="WHX50896.1"/>
    <property type="molecule type" value="Genomic_DNA"/>
</dbReference>
<proteinExistence type="predicted"/>
<gene>
    <name evidence="1" type="ORF">QNH46_09740</name>
</gene>
<protein>
    <submittedName>
        <fullName evidence="1">Uncharacterized protein</fullName>
    </submittedName>
</protein>
<dbReference type="AlphaFoldDB" id="A0AA95I7Y3"/>
<dbReference type="KEGG" id="pwn:QNH46_09740"/>
<accession>A0AA95I7Y3</accession>